<proteinExistence type="inferred from homology"/>
<evidence type="ECO:0000256" key="2">
    <source>
        <dbReference type="ARBA" id="ARBA00022750"/>
    </source>
</evidence>
<evidence type="ECO:0000256" key="4">
    <source>
        <dbReference type="RuleBase" id="RU000454"/>
    </source>
</evidence>
<gene>
    <name evidence="7" type="ORF">SmJEL517_g03907</name>
</gene>
<name>A0A507C4L9_9FUNG</name>
<keyword evidence="5" id="KW-1133">Transmembrane helix</keyword>
<dbReference type="InterPro" id="IPR001461">
    <property type="entry name" value="Aspartic_peptidase_A1"/>
</dbReference>
<keyword evidence="5" id="KW-0472">Membrane</keyword>
<keyword evidence="4" id="KW-0378">Hydrolase</keyword>
<dbReference type="RefSeq" id="XP_031024146.1">
    <property type="nucleotide sequence ID" value="XM_031169835.1"/>
</dbReference>
<dbReference type="CDD" id="cd05471">
    <property type="entry name" value="pepsin_like"/>
    <property type="match status" value="1"/>
</dbReference>
<feature type="active site" evidence="3">
    <location>
        <position position="103"/>
    </location>
</feature>
<accession>A0A507C4L9</accession>
<feature type="active site" evidence="3">
    <location>
        <position position="335"/>
    </location>
</feature>
<dbReference type="SUPFAM" id="SSF50630">
    <property type="entry name" value="Acid proteases"/>
    <property type="match status" value="1"/>
</dbReference>
<dbReference type="GeneID" id="42005132"/>
<organism evidence="7 8">
    <name type="scientific">Synchytrium microbalum</name>
    <dbReference type="NCBI Taxonomy" id="1806994"/>
    <lineage>
        <taxon>Eukaryota</taxon>
        <taxon>Fungi</taxon>
        <taxon>Fungi incertae sedis</taxon>
        <taxon>Chytridiomycota</taxon>
        <taxon>Chytridiomycota incertae sedis</taxon>
        <taxon>Chytridiomycetes</taxon>
        <taxon>Synchytriales</taxon>
        <taxon>Synchytriaceae</taxon>
        <taxon>Synchytrium</taxon>
    </lineage>
</organism>
<keyword evidence="2 4" id="KW-0064">Aspartyl protease</keyword>
<comment type="similarity">
    <text evidence="1 4">Belongs to the peptidase A1 family.</text>
</comment>
<evidence type="ECO:0000256" key="3">
    <source>
        <dbReference type="PIRSR" id="PIRSR601461-1"/>
    </source>
</evidence>
<dbReference type="AlphaFoldDB" id="A0A507C4L9"/>
<evidence type="ECO:0000256" key="1">
    <source>
        <dbReference type="ARBA" id="ARBA00007447"/>
    </source>
</evidence>
<dbReference type="EMBL" id="QEAO01000023">
    <property type="protein sequence ID" value="TPX33074.1"/>
    <property type="molecule type" value="Genomic_DNA"/>
</dbReference>
<sequence length="517" mass="53521">MVSAFSIRRMPTEVIPLAAMLSIPFIFAAWVQLPRFQLRRELFQTNRAYKQPLVVRIPTTYTTQDSSSGSSKLAADAGLIYYGTLAAKISIGTPSQTVRVTLDTGSSKLWARGSSCTASVSCPGAAGSLSFDPTLSSTFMTTSANVTNIATYGDGLVVLGVVGSDTVALAGISVPGSTVYYATSITIGTATLRTDGILGIAAGTLGVFPTLESQSISGHLLSTKILDSNIWGFWQNASAATTGLTYTDGLVTLGGIDEKLYSGNITWIDLMWKPSSIPASQSFNAQYWYTALTALNVGTTNVLTLSKGGSAYVFGQISSSGFVINTPLELPLLIDTGTTLCLLPQAMVDAIGSLLQAQQSTVLGVPLYGPNCSAIPFASLPTITFTIGGKILAVPPTGYTFANPKTGDYCTGAFVFQGSAAQYNGGILGNLILRSFYTLFDVSNRRIGFATPSMSGSGAGVTFQDPAANGTLAGTANTAPANGTITVGSASGASRVDFASTFSLLATVLVATLCLSS</sequence>
<dbReference type="STRING" id="1806994.A0A507C4L9"/>
<dbReference type="Pfam" id="PF00026">
    <property type="entry name" value="Asp"/>
    <property type="match status" value="1"/>
</dbReference>
<dbReference type="PANTHER" id="PTHR47966">
    <property type="entry name" value="BETA-SITE APP-CLEAVING ENZYME, ISOFORM A-RELATED"/>
    <property type="match status" value="1"/>
</dbReference>
<dbReference type="PROSITE" id="PS00141">
    <property type="entry name" value="ASP_PROTEASE"/>
    <property type="match status" value="2"/>
</dbReference>
<evidence type="ECO:0000259" key="6">
    <source>
        <dbReference type="PROSITE" id="PS51767"/>
    </source>
</evidence>
<keyword evidence="5" id="KW-0812">Transmembrane</keyword>
<dbReference type="PRINTS" id="PR00792">
    <property type="entry name" value="PEPSIN"/>
</dbReference>
<dbReference type="InterPro" id="IPR034164">
    <property type="entry name" value="Pepsin-like_dom"/>
</dbReference>
<feature type="transmembrane region" description="Helical" evidence="5">
    <location>
        <begin position="14"/>
        <end position="33"/>
    </location>
</feature>
<dbReference type="Proteomes" id="UP000319731">
    <property type="component" value="Unassembled WGS sequence"/>
</dbReference>
<dbReference type="GO" id="GO:0004190">
    <property type="term" value="F:aspartic-type endopeptidase activity"/>
    <property type="evidence" value="ECO:0007669"/>
    <property type="project" value="UniProtKB-KW"/>
</dbReference>
<dbReference type="InterPro" id="IPR033121">
    <property type="entry name" value="PEPTIDASE_A1"/>
</dbReference>
<evidence type="ECO:0000313" key="8">
    <source>
        <dbReference type="Proteomes" id="UP000319731"/>
    </source>
</evidence>
<reference evidence="7 8" key="1">
    <citation type="journal article" date="2019" name="Sci. Rep.">
        <title>Comparative genomics of chytrid fungi reveal insights into the obligate biotrophic and pathogenic lifestyle of Synchytrium endobioticum.</title>
        <authorList>
            <person name="van de Vossenberg B.T.L.H."/>
            <person name="Warris S."/>
            <person name="Nguyen H.D.T."/>
            <person name="van Gent-Pelzer M.P.E."/>
            <person name="Joly D.L."/>
            <person name="van de Geest H.C."/>
            <person name="Bonants P.J.M."/>
            <person name="Smith D.S."/>
            <person name="Levesque C.A."/>
            <person name="van der Lee T.A.J."/>
        </authorList>
    </citation>
    <scope>NUCLEOTIDE SEQUENCE [LARGE SCALE GENOMIC DNA]</scope>
    <source>
        <strain evidence="7 8">JEL517</strain>
    </source>
</reference>
<keyword evidence="4" id="KW-0645">Protease</keyword>
<dbReference type="PANTHER" id="PTHR47966:SF51">
    <property type="entry name" value="BETA-SITE APP-CLEAVING ENZYME, ISOFORM A-RELATED"/>
    <property type="match status" value="1"/>
</dbReference>
<comment type="caution">
    <text evidence="7">The sequence shown here is derived from an EMBL/GenBank/DDBJ whole genome shotgun (WGS) entry which is preliminary data.</text>
</comment>
<dbReference type="InterPro" id="IPR001969">
    <property type="entry name" value="Aspartic_peptidase_AS"/>
</dbReference>
<dbReference type="GO" id="GO:0006508">
    <property type="term" value="P:proteolysis"/>
    <property type="evidence" value="ECO:0007669"/>
    <property type="project" value="UniProtKB-KW"/>
</dbReference>
<evidence type="ECO:0000256" key="5">
    <source>
        <dbReference type="SAM" id="Phobius"/>
    </source>
</evidence>
<dbReference type="PROSITE" id="PS51767">
    <property type="entry name" value="PEPTIDASE_A1"/>
    <property type="match status" value="1"/>
</dbReference>
<protein>
    <recommendedName>
        <fullName evidence="6">Peptidase A1 domain-containing protein</fullName>
    </recommendedName>
</protein>
<keyword evidence="8" id="KW-1185">Reference proteome</keyword>
<dbReference type="OrthoDB" id="2747330at2759"/>
<dbReference type="Gene3D" id="2.40.70.10">
    <property type="entry name" value="Acid Proteases"/>
    <property type="match status" value="2"/>
</dbReference>
<evidence type="ECO:0000313" key="7">
    <source>
        <dbReference type="EMBL" id="TPX33074.1"/>
    </source>
</evidence>
<feature type="domain" description="Peptidase A1" evidence="6">
    <location>
        <begin position="85"/>
        <end position="450"/>
    </location>
</feature>
<dbReference type="InterPro" id="IPR021109">
    <property type="entry name" value="Peptidase_aspartic_dom_sf"/>
</dbReference>